<protein>
    <recommendedName>
        <fullName evidence="3">YkgJ family cysteine cluster protein</fullName>
    </recommendedName>
</protein>
<proteinExistence type="predicted"/>
<keyword evidence="2" id="KW-1185">Reference proteome</keyword>
<dbReference type="PANTHER" id="PTHR35866:SF1">
    <property type="entry name" value="YKGJ FAMILY CYSTEINE CLUSTER PROTEIN"/>
    <property type="match status" value="1"/>
</dbReference>
<dbReference type="InParanoid" id="F2LXC5"/>
<evidence type="ECO:0000313" key="1">
    <source>
        <dbReference type="EMBL" id="AEA34239.1"/>
    </source>
</evidence>
<gene>
    <name evidence="1" type="ordered locus">Hipma_1280</name>
</gene>
<name>F2LXC5_HIPMA</name>
<dbReference type="InterPro" id="IPR005358">
    <property type="entry name" value="Puta_zinc/iron-chelating_dom"/>
</dbReference>
<dbReference type="eggNOG" id="COG0727">
    <property type="taxonomic scope" value="Bacteria"/>
</dbReference>
<sequence>MPKDRGKMIKKDGFQFCFDDTFCKTCKAKCCIGDGYVFLNDKDIENLYTFLGISKEDFLNKYTRKVFGKVVLIDLVIKNEKRCVFLDDNYRCEVYPKRPFQCKSFPFWEKLRSFSLDELKKLCPAIKPCR</sequence>
<dbReference type="PANTHER" id="PTHR35866">
    <property type="entry name" value="PUTATIVE-RELATED"/>
    <property type="match status" value="1"/>
</dbReference>
<dbReference type="Pfam" id="PF03692">
    <property type="entry name" value="CxxCxxCC"/>
    <property type="match status" value="1"/>
</dbReference>
<dbReference type="KEGG" id="hmr:Hipma_1280"/>
<dbReference type="EMBL" id="CP002606">
    <property type="protein sequence ID" value="AEA34239.1"/>
    <property type="molecule type" value="Genomic_DNA"/>
</dbReference>
<dbReference type="STRING" id="760142.Hipma_1280"/>
<dbReference type="Proteomes" id="UP000008139">
    <property type="component" value="Chromosome"/>
</dbReference>
<evidence type="ECO:0000313" key="2">
    <source>
        <dbReference type="Proteomes" id="UP000008139"/>
    </source>
</evidence>
<dbReference type="AlphaFoldDB" id="F2LXC5"/>
<reference evidence="1 2" key="1">
    <citation type="journal article" date="2011" name="Stand. Genomic Sci.">
        <title>Complete genome sequence of the thermophilic sulfur-reducer Hippea maritima type strain (MH(2)).</title>
        <authorList>
            <person name="Huntemann M."/>
            <person name="Lu M."/>
            <person name="Nolan M."/>
            <person name="Lapidus A."/>
            <person name="Lucas S."/>
            <person name="Hammon N."/>
            <person name="Deshpande S."/>
            <person name="Cheng J.F."/>
            <person name="Tapia R."/>
            <person name="Han C."/>
            <person name="Goodwin L."/>
            <person name="Pitluck S."/>
            <person name="Liolios K."/>
            <person name="Pagani I."/>
            <person name="Ivanova N."/>
            <person name="Ovchinikova G."/>
            <person name="Pati A."/>
            <person name="Chen A."/>
            <person name="Palaniappan K."/>
            <person name="Land M."/>
            <person name="Hauser L."/>
            <person name="Jeffries C.D."/>
            <person name="Detter J.C."/>
            <person name="Brambilla E.M."/>
            <person name="Rohde M."/>
            <person name="Spring S."/>
            <person name="Goker M."/>
            <person name="Woyke T."/>
            <person name="Bristow J."/>
            <person name="Eisen J.A."/>
            <person name="Markowitz V."/>
            <person name="Hugenholtz P."/>
            <person name="Kyrpides N.C."/>
            <person name="Klenk H.P."/>
            <person name="Mavromatis K."/>
        </authorList>
    </citation>
    <scope>NUCLEOTIDE SEQUENCE [LARGE SCALE GENOMIC DNA]</scope>
    <source>
        <strain evidence="2">ATCC 700847 / DSM 10411 / MH2</strain>
    </source>
</reference>
<reference evidence="2" key="2">
    <citation type="submission" date="2011-03" db="EMBL/GenBank/DDBJ databases">
        <title>The complete genome of Hippea maritima DSM 10411.</title>
        <authorList>
            <consortium name="US DOE Joint Genome Institute (JGI-PGF)"/>
            <person name="Lucas S."/>
            <person name="Copeland A."/>
            <person name="Lapidus A."/>
            <person name="Bruce D."/>
            <person name="Goodwin L."/>
            <person name="Pitluck S."/>
            <person name="Peters L."/>
            <person name="Kyrpides N."/>
            <person name="Mavromatis K."/>
            <person name="Pagani I."/>
            <person name="Ivanova N."/>
            <person name="Mikhailova N."/>
            <person name="Lu M."/>
            <person name="Detter J.C."/>
            <person name="Tapia R."/>
            <person name="Han C."/>
            <person name="Land M."/>
            <person name="Hauser L."/>
            <person name="Markowitz V."/>
            <person name="Cheng J.-F."/>
            <person name="Hugenholtz P."/>
            <person name="Woyke T."/>
            <person name="Wu D."/>
            <person name="Spring S."/>
            <person name="Schroeder M."/>
            <person name="Brambilla E."/>
            <person name="Klenk H.-P."/>
            <person name="Eisen J.A."/>
        </authorList>
    </citation>
    <scope>NUCLEOTIDE SEQUENCE [LARGE SCALE GENOMIC DNA]</scope>
    <source>
        <strain evidence="2">ATCC 700847 / DSM 10411 / MH2</strain>
    </source>
</reference>
<accession>F2LXC5</accession>
<dbReference type="HOGENOM" id="CLU_125010_1_0_7"/>
<organism evidence="1 2">
    <name type="scientific">Hippea maritima (strain ATCC 700847 / DSM 10411 / MH2)</name>
    <dbReference type="NCBI Taxonomy" id="760142"/>
    <lineage>
        <taxon>Bacteria</taxon>
        <taxon>Pseudomonadati</taxon>
        <taxon>Campylobacterota</taxon>
        <taxon>Desulfurellia</taxon>
        <taxon>Desulfurellales</taxon>
        <taxon>Hippeaceae</taxon>
        <taxon>Hippea</taxon>
    </lineage>
</organism>
<evidence type="ECO:0008006" key="3">
    <source>
        <dbReference type="Google" id="ProtNLM"/>
    </source>
</evidence>